<proteinExistence type="predicted"/>
<evidence type="ECO:0000313" key="2">
    <source>
        <dbReference type="Proteomes" id="UP000790377"/>
    </source>
</evidence>
<dbReference type="EMBL" id="MU267629">
    <property type="protein sequence ID" value="KAH7913517.1"/>
    <property type="molecule type" value="Genomic_DNA"/>
</dbReference>
<reference evidence="1" key="1">
    <citation type="journal article" date="2021" name="New Phytol.">
        <title>Evolutionary innovations through gain and loss of genes in the ectomycorrhizal Boletales.</title>
        <authorList>
            <person name="Wu G."/>
            <person name="Miyauchi S."/>
            <person name="Morin E."/>
            <person name="Kuo A."/>
            <person name="Drula E."/>
            <person name="Varga T."/>
            <person name="Kohler A."/>
            <person name="Feng B."/>
            <person name="Cao Y."/>
            <person name="Lipzen A."/>
            <person name="Daum C."/>
            <person name="Hundley H."/>
            <person name="Pangilinan J."/>
            <person name="Johnson J."/>
            <person name="Barry K."/>
            <person name="LaButti K."/>
            <person name="Ng V."/>
            <person name="Ahrendt S."/>
            <person name="Min B."/>
            <person name="Choi I.G."/>
            <person name="Park H."/>
            <person name="Plett J.M."/>
            <person name="Magnuson J."/>
            <person name="Spatafora J.W."/>
            <person name="Nagy L.G."/>
            <person name="Henrissat B."/>
            <person name="Grigoriev I.V."/>
            <person name="Yang Z.L."/>
            <person name="Xu J."/>
            <person name="Martin F.M."/>
        </authorList>
    </citation>
    <scope>NUCLEOTIDE SEQUENCE</scope>
    <source>
        <strain evidence="1">ATCC 28755</strain>
    </source>
</reference>
<dbReference type="Proteomes" id="UP000790377">
    <property type="component" value="Unassembled WGS sequence"/>
</dbReference>
<name>A0ACB8ALS5_9AGAM</name>
<accession>A0ACB8ALS5</accession>
<protein>
    <submittedName>
        <fullName evidence="1">Uncharacterized protein</fullName>
    </submittedName>
</protein>
<evidence type="ECO:0000313" key="1">
    <source>
        <dbReference type="EMBL" id="KAH7913517.1"/>
    </source>
</evidence>
<gene>
    <name evidence="1" type="ORF">BJ138DRAFT_613825</name>
</gene>
<organism evidence="1 2">
    <name type="scientific">Hygrophoropsis aurantiaca</name>
    <dbReference type="NCBI Taxonomy" id="72124"/>
    <lineage>
        <taxon>Eukaryota</taxon>
        <taxon>Fungi</taxon>
        <taxon>Dikarya</taxon>
        <taxon>Basidiomycota</taxon>
        <taxon>Agaricomycotina</taxon>
        <taxon>Agaricomycetes</taxon>
        <taxon>Agaricomycetidae</taxon>
        <taxon>Boletales</taxon>
        <taxon>Coniophorineae</taxon>
        <taxon>Hygrophoropsidaceae</taxon>
        <taxon>Hygrophoropsis</taxon>
    </lineage>
</organism>
<comment type="caution">
    <text evidence="1">The sequence shown here is derived from an EMBL/GenBank/DDBJ whole genome shotgun (WGS) entry which is preliminary data.</text>
</comment>
<sequence>MTTTASSRLLQLALPLVKTHGFTREALSFSVLSLPTPHTQPLPDAAVTSLFGQGDDASRTLIHAWLDDARVQMSSSHSSNMREILKARLKANQPVLPHLPQAFALLASSSKYIPVDPSPILEHAAKVADQACWMAYSDAKEISWYIRRASISAIYAATELHQFTSPETTDEFLESLLDQSSDIEKSAAEVKLFGTYVWKSWAGIIKSSGVL</sequence>
<keyword evidence="2" id="KW-1185">Reference proteome</keyword>